<gene>
    <name evidence="2" type="ORF">XAT740_LOCUS48367</name>
</gene>
<proteinExistence type="predicted"/>
<dbReference type="AlphaFoldDB" id="A0A816BD62"/>
<keyword evidence="3" id="KW-1185">Reference proteome</keyword>
<dbReference type="Proteomes" id="UP000663828">
    <property type="component" value="Unassembled WGS sequence"/>
</dbReference>
<dbReference type="PROSITE" id="PS50181">
    <property type="entry name" value="FBOX"/>
    <property type="match status" value="1"/>
</dbReference>
<dbReference type="EMBL" id="CAJNOR010006924">
    <property type="protein sequence ID" value="CAF1606725.1"/>
    <property type="molecule type" value="Genomic_DNA"/>
</dbReference>
<feature type="domain" description="F-box" evidence="1">
    <location>
        <begin position="1"/>
        <end position="50"/>
    </location>
</feature>
<reference evidence="2" key="1">
    <citation type="submission" date="2021-02" db="EMBL/GenBank/DDBJ databases">
        <authorList>
            <person name="Nowell W R."/>
        </authorList>
    </citation>
    <scope>NUCLEOTIDE SEQUENCE</scope>
</reference>
<protein>
    <recommendedName>
        <fullName evidence="1">F-box domain-containing protein</fullName>
    </recommendedName>
</protein>
<organism evidence="2 3">
    <name type="scientific">Adineta ricciae</name>
    <name type="common">Rotifer</name>
    <dbReference type="NCBI Taxonomy" id="249248"/>
    <lineage>
        <taxon>Eukaryota</taxon>
        <taxon>Metazoa</taxon>
        <taxon>Spiralia</taxon>
        <taxon>Gnathifera</taxon>
        <taxon>Rotifera</taxon>
        <taxon>Eurotatoria</taxon>
        <taxon>Bdelloidea</taxon>
        <taxon>Adinetida</taxon>
        <taxon>Adinetidae</taxon>
        <taxon>Adineta</taxon>
    </lineage>
</organism>
<evidence type="ECO:0000259" key="1">
    <source>
        <dbReference type="PROSITE" id="PS50181"/>
    </source>
</evidence>
<accession>A0A816BD62</accession>
<name>A0A816BD62_ADIRI</name>
<comment type="caution">
    <text evidence="2">The sequence shown here is derived from an EMBL/GenBank/DDBJ whole genome shotgun (WGS) entry which is preliminary data.</text>
</comment>
<evidence type="ECO:0000313" key="2">
    <source>
        <dbReference type="EMBL" id="CAF1606725.1"/>
    </source>
</evidence>
<dbReference type="InterPro" id="IPR001810">
    <property type="entry name" value="F-box_dom"/>
</dbReference>
<sequence>MNLECLPDELLLQICRYLSSTDVLYSLFNLNSRLNRTIFTYRQHVTFRLTNFQQFEYICSVILPEITSTVRTLSINANWTDLVGKRFHYHFGDRMKDVFPNLEHLILIAFNGNELNDYMTCLSDLLYLKKLTIRDRYNTPEEIKQILFEKVLSANDFRFEIISFNRHSESLKINPTNGVIYSNIIQLDVHLEEIHDLKCLFNLIPNIQRMNIVIGKRSEEEKDLESNQLIEMKFLVEFRIESFRRCWNFNELCYLLSTMPFLRQLSLDLFTQDIRLTNGHEICSILPESVQRFNFCTEYEPDEAVETTDEITCSWMSTPFSICCLFSANKTQIFLHTIPYEFSYLDMNSSFIKYLNKTTSNYHHRVEELLLFNVKQLSDVCIAIDCCQNIRDLAIEVDETLSDIEEEDNKEEKKKSVTLPRLKKLRWVSIDGCPKEIHLLKEIISVSPNLLMFIVDMSYLVQLLDYEDCLSLLTKRIRHLSIQLTTDKDLTDDRLEKTSNVFRRVKYLIVESKDSANLSTEQILLLFLRYFERNQLVSVIVRGSITEQLRNDPYQWLISNTYLRNSMGNFQAESIRMSLKRINDKDIFENIIDIGLRMYGNGYALPIDSVRCVLEYCQQQLREYCIKHNELLIRRNSLLTTLIYSSRRNKTRLKRLQQYVQTKDRSLTQQEDLNDVKDKRLTISDRFHRISRQFHIYLDQNEFFDLQRARQYSRLDTYYKSDQLTSDAYLTFVEQQHSSFNQIRSLSSMDILHWLNLYSFSLPKSSRSSEDLSLAEICLFLLKEILLNLMDKVYQCSTPCEIRDVLRRQYVQRFQRLPYSGRKRRNFH</sequence>
<evidence type="ECO:0000313" key="3">
    <source>
        <dbReference type="Proteomes" id="UP000663828"/>
    </source>
</evidence>